<dbReference type="Proteomes" id="UP000293583">
    <property type="component" value="Unassembled WGS sequence"/>
</dbReference>
<evidence type="ECO:0000256" key="4">
    <source>
        <dbReference type="ARBA" id="ARBA00022723"/>
    </source>
</evidence>
<dbReference type="PROSITE" id="PS51257">
    <property type="entry name" value="PROKAR_LIPOPROTEIN"/>
    <property type="match status" value="1"/>
</dbReference>
<evidence type="ECO:0000259" key="9">
    <source>
        <dbReference type="PROSITE" id="PS51790"/>
    </source>
</evidence>
<dbReference type="RefSeq" id="WP_130923114.1">
    <property type="nucleotide sequence ID" value="NZ_CP049835.1"/>
</dbReference>
<evidence type="ECO:0000313" key="10">
    <source>
        <dbReference type="EMBL" id="TBH72939.1"/>
    </source>
</evidence>
<evidence type="ECO:0000256" key="3">
    <source>
        <dbReference type="ARBA" id="ARBA00012499"/>
    </source>
</evidence>
<accession>A0A4Q9BA32</accession>
<dbReference type="PANTHER" id="PTHR10173:SF52">
    <property type="entry name" value="METHIONINE-R-SULFOXIDE REDUCTASE B1"/>
    <property type="match status" value="1"/>
</dbReference>
<sequence length="168" mass="18670">MKKMLGLVLLFVSLQACGQEPKQTPKQTIATTATKTMENLPKTEAEWKAKLTEDEYYILRQKGTERPYTGKFLMHTEKGMYTCRGCGAPLFSSDSKFDSHCGWPSFDKEVKAGVIKETVDNTLGMRRTEITCAKCGGHLGHVFDDGPTDTGLRYCVNSVSIGFEAVKK</sequence>
<comment type="similarity">
    <text evidence="2">Belongs to the MsrB Met sulfoxide reductase family.</text>
</comment>
<dbReference type="Gene3D" id="2.170.150.20">
    <property type="entry name" value="Peptide methionine sulfoxide reductase"/>
    <property type="match status" value="1"/>
</dbReference>
<evidence type="ECO:0000256" key="8">
    <source>
        <dbReference type="SAM" id="SignalP"/>
    </source>
</evidence>
<dbReference type="PANTHER" id="PTHR10173">
    <property type="entry name" value="METHIONINE SULFOXIDE REDUCTASE"/>
    <property type="match status" value="1"/>
</dbReference>
<dbReference type="SUPFAM" id="SSF51316">
    <property type="entry name" value="Mss4-like"/>
    <property type="match status" value="1"/>
</dbReference>
<dbReference type="GO" id="GO:0030091">
    <property type="term" value="P:protein repair"/>
    <property type="evidence" value="ECO:0007669"/>
    <property type="project" value="InterPro"/>
</dbReference>
<proteinExistence type="inferred from homology"/>
<dbReference type="AlphaFoldDB" id="A0A4Q9BA32"/>
<dbReference type="InterPro" id="IPR002579">
    <property type="entry name" value="Met_Sox_Rdtase_MsrB_dom"/>
</dbReference>
<evidence type="ECO:0000256" key="7">
    <source>
        <dbReference type="ARBA" id="ARBA00048488"/>
    </source>
</evidence>
<dbReference type="OrthoDB" id="4174719at2"/>
<keyword evidence="11" id="KW-1185">Reference proteome</keyword>
<evidence type="ECO:0000313" key="11">
    <source>
        <dbReference type="Proteomes" id="UP000293583"/>
    </source>
</evidence>
<dbReference type="PROSITE" id="PS51790">
    <property type="entry name" value="MSRB"/>
    <property type="match status" value="1"/>
</dbReference>
<evidence type="ECO:0000256" key="5">
    <source>
        <dbReference type="ARBA" id="ARBA00022833"/>
    </source>
</evidence>
<dbReference type="EMBL" id="SEWY01000003">
    <property type="protein sequence ID" value="TBH72939.1"/>
    <property type="molecule type" value="Genomic_DNA"/>
</dbReference>
<protein>
    <recommendedName>
        <fullName evidence="3">peptide-methionine (R)-S-oxide reductase</fullName>
        <ecNumber evidence="3">1.8.4.12</ecNumber>
    </recommendedName>
</protein>
<comment type="cofactor">
    <cofactor evidence="1">
        <name>Zn(2+)</name>
        <dbReference type="ChEBI" id="CHEBI:29105"/>
    </cofactor>
</comment>
<dbReference type="NCBIfam" id="TIGR00357">
    <property type="entry name" value="peptide-methionine (R)-S-oxide reductase MsrB"/>
    <property type="match status" value="1"/>
</dbReference>
<dbReference type="InterPro" id="IPR011057">
    <property type="entry name" value="Mss4-like_sf"/>
</dbReference>
<dbReference type="GO" id="GO:0006979">
    <property type="term" value="P:response to oxidative stress"/>
    <property type="evidence" value="ECO:0007669"/>
    <property type="project" value="InterPro"/>
</dbReference>
<evidence type="ECO:0000256" key="1">
    <source>
        <dbReference type="ARBA" id="ARBA00001947"/>
    </source>
</evidence>
<comment type="caution">
    <text evidence="10">The sequence shown here is derived from an EMBL/GenBank/DDBJ whole genome shotgun (WGS) entry which is preliminary data.</text>
</comment>
<evidence type="ECO:0000256" key="6">
    <source>
        <dbReference type="ARBA" id="ARBA00023002"/>
    </source>
</evidence>
<organism evidence="10 11">
    <name type="scientific">Aquirufa antheringensis</name>
    <dbReference type="NCBI Taxonomy" id="2516559"/>
    <lineage>
        <taxon>Bacteria</taxon>
        <taxon>Pseudomonadati</taxon>
        <taxon>Bacteroidota</taxon>
        <taxon>Cytophagia</taxon>
        <taxon>Cytophagales</taxon>
        <taxon>Flectobacillaceae</taxon>
        <taxon>Aquirufa</taxon>
    </lineage>
</organism>
<feature type="chain" id="PRO_5020984532" description="peptide-methionine (R)-S-oxide reductase" evidence="8">
    <location>
        <begin position="19"/>
        <end position="168"/>
    </location>
</feature>
<keyword evidence="5" id="KW-0862">Zinc</keyword>
<dbReference type="GO" id="GO:0033743">
    <property type="term" value="F:peptide-methionine (R)-S-oxide reductase activity"/>
    <property type="evidence" value="ECO:0007669"/>
    <property type="project" value="UniProtKB-EC"/>
</dbReference>
<feature type="signal peptide" evidence="8">
    <location>
        <begin position="1"/>
        <end position="18"/>
    </location>
</feature>
<feature type="domain" description="MsrB" evidence="9">
    <location>
        <begin position="44"/>
        <end position="166"/>
    </location>
</feature>
<keyword evidence="6 10" id="KW-0560">Oxidoreductase</keyword>
<reference evidence="10 11" key="1">
    <citation type="submission" date="2019-02" db="EMBL/GenBank/DDBJ databases">
        <title>Genome of a new Bacteroidetes strain.</title>
        <authorList>
            <person name="Pitt A."/>
        </authorList>
    </citation>
    <scope>NUCLEOTIDE SEQUENCE [LARGE SCALE GENOMIC DNA]</scope>
    <source>
        <strain evidence="10 11">103A-SOEBACH</strain>
    </source>
</reference>
<dbReference type="GO" id="GO:0005737">
    <property type="term" value="C:cytoplasm"/>
    <property type="evidence" value="ECO:0007669"/>
    <property type="project" value="TreeGrafter"/>
</dbReference>
<gene>
    <name evidence="10" type="primary">msrB</name>
    <name evidence="10" type="ORF">EWU20_06070</name>
</gene>
<comment type="catalytic activity">
    <reaction evidence="7">
        <text>L-methionyl-[protein] + [thioredoxin]-disulfide + H2O = L-methionyl-(R)-S-oxide-[protein] + [thioredoxin]-dithiol</text>
        <dbReference type="Rhea" id="RHEA:24164"/>
        <dbReference type="Rhea" id="RHEA-COMP:10698"/>
        <dbReference type="Rhea" id="RHEA-COMP:10700"/>
        <dbReference type="Rhea" id="RHEA-COMP:12313"/>
        <dbReference type="Rhea" id="RHEA-COMP:12314"/>
        <dbReference type="ChEBI" id="CHEBI:15377"/>
        <dbReference type="ChEBI" id="CHEBI:16044"/>
        <dbReference type="ChEBI" id="CHEBI:29950"/>
        <dbReference type="ChEBI" id="CHEBI:45764"/>
        <dbReference type="ChEBI" id="CHEBI:50058"/>
        <dbReference type="EC" id="1.8.4.12"/>
    </reaction>
</comment>
<keyword evidence="4" id="KW-0479">Metal-binding</keyword>
<dbReference type="EC" id="1.8.4.12" evidence="3"/>
<dbReference type="Pfam" id="PF01641">
    <property type="entry name" value="SelR"/>
    <property type="match status" value="1"/>
</dbReference>
<evidence type="ECO:0000256" key="2">
    <source>
        <dbReference type="ARBA" id="ARBA00007174"/>
    </source>
</evidence>
<dbReference type="GO" id="GO:0046872">
    <property type="term" value="F:metal ion binding"/>
    <property type="evidence" value="ECO:0007669"/>
    <property type="project" value="UniProtKB-KW"/>
</dbReference>
<dbReference type="FunFam" id="2.170.150.20:FF:000001">
    <property type="entry name" value="Peptide methionine sulfoxide reductase MsrB"/>
    <property type="match status" value="1"/>
</dbReference>
<keyword evidence="8" id="KW-0732">Signal</keyword>
<name>A0A4Q9BA32_9BACT</name>
<dbReference type="InterPro" id="IPR028427">
    <property type="entry name" value="Met_Sox_Rdtase_MsrB"/>
</dbReference>